<evidence type="ECO:0000313" key="2">
    <source>
        <dbReference type="EMBL" id="MBB3876070.1"/>
    </source>
</evidence>
<reference evidence="2 3" key="1">
    <citation type="submission" date="2020-08" db="EMBL/GenBank/DDBJ databases">
        <title>Genomic Encyclopedia of Type Strains, Phase IV (KMG-IV): sequencing the most valuable type-strain genomes for metagenomic binning, comparative biology and taxonomic classification.</title>
        <authorList>
            <person name="Goeker M."/>
        </authorList>
    </citation>
    <scope>NUCLEOTIDE SEQUENCE [LARGE SCALE GENOMIC DNA]</scope>
    <source>
        <strain evidence="2 3">DSM 15581</strain>
    </source>
</reference>
<gene>
    <name evidence="2" type="ORF">GGR47_002316</name>
</gene>
<name>A0AAW3TVK0_9SPHN</name>
<dbReference type="RefSeq" id="WP_147035196.1">
    <property type="nucleotide sequence ID" value="NZ_JACIDB010000004.1"/>
</dbReference>
<protein>
    <submittedName>
        <fullName evidence="2">Uncharacterized protein</fullName>
    </submittedName>
</protein>
<keyword evidence="1" id="KW-0812">Transmembrane</keyword>
<feature type="transmembrane region" description="Helical" evidence="1">
    <location>
        <begin position="36"/>
        <end position="53"/>
    </location>
</feature>
<keyword evidence="1" id="KW-1133">Transmembrane helix</keyword>
<feature type="transmembrane region" description="Helical" evidence="1">
    <location>
        <begin position="7"/>
        <end position="30"/>
    </location>
</feature>
<evidence type="ECO:0000256" key="1">
    <source>
        <dbReference type="SAM" id="Phobius"/>
    </source>
</evidence>
<evidence type="ECO:0000313" key="3">
    <source>
        <dbReference type="Proteomes" id="UP000528945"/>
    </source>
</evidence>
<sequence length="74" mass="7646">MTERHNLIAFSVLIGAICYLATIAAILAFYGKYAEALGFGGLTTGLVGVLGTFRPKSAVANVEKAETVNQGPSA</sequence>
<accession>A0AAW3TVK0</accession>
<dbReference type="Proteomes" id="UP000528945">
    <property type="component" value="Unassembled WGS sequence"/>
</dbReference>
<comment type="caution">
    <text evidence="2">The sequence shown here is derived from an EMBL/GenBank/DDBJ whole genome shotgun (WGS) entry which is preliminary data.</text>
</comment>
<keyword evidence="1" id="KW-0472">Membrane</keyword>
<keyword evidence="3" id="KW-1185">Reference proteome</keyword>
<proteinExistence type="predicted"/>
<dbReference type="AlphaFoldDB" id="A0AAW3TVK0"/>
<dbReference type="EMBL" id="JACIDB010000004">
    <property type="protein sequence ID" value="MBB3876070.1"/>
    <property type="molecule type" value="Genomic_DNA"/>
</dbReference>
<organism evidence="2 3">
    <name type="scientific">Sphingomonas aquatilis</name>
    <dbReference type="NCBI Taxonomy" id="93063"/>
    <lineage>
        <taxon>Bacteria</taxon>
        <taxon>Pseudomonadati</taxon>
        <taxon>Pseudomonadota</taxon>
        <taxon>Alphaproteobacteria</taxon>
        <taxon>Sphingomonadales</taxon>
        <taxon>Sphingomonadaceae</taxon>
        <taxon>Sphingomonas</taxon>
    </lineage>
</organism>